<gene>
    <name evidence="2" type="ORF">LCGC14_1593520</name>
</gene>
<dbReference type="Pfam" id="PF00701">
    <property type="entry name" value="DHDPS"/>
    <property type="match status" value="1"/>
</dbReference>
<accession>A0A0F9ID95</accession>
<sequence>AMIRTPSYFKSRMNREALKKHFLFLADQSKVPVLIYNNPRVLGVSVDSKLLIELSKHPNIAGIKDSSGDLSFLAETIPHLDPPFSFLIGAGSVILPALRLGASGGILAIADIAPAQCAKLYQLHSEGKWDDALKLQFYLAPLSRAVVQIFGIPGLKYSLDMVGYYGGPCRLPLLPLDDESKKEMKAVLSKLGLLTN</sequence>
<dbReference type="Gene3D" id="3.20.20.70">
    <property type="entry name" value="Aldolase class I"/>
    <property type="match status" value="1"/>
</dbReference>
<protein>
    <recommendedName>
        <fullName evidence="3">Dihydrodipicolinate synthase</fullName>
    </recommendedName>
</protein>
<dbReference type="SUPFAM" id="SSF51569">
    <property type="entry name" value="Aldolase"/>
    <property type="match status" value="1"/>
</dbReference>
<dbReference type="AlphaFoldDB" id="A0A0F9ID95"/>
<dbReference type="EMBL" id="LAZR01012687">
    <property type="protein sequence ID" value="KKM25581.1"/>
    <property type="molecule type" value="Genomic_DNA"/>
</dbReference>
<evidence type="ECO:0000256" key="1">
    <source>
        <dbReference type="ARBA" id="ARBA00023239"/>
    </source>
</evidence>
<name>A0A0F9ID95_9ZZZZ</name>
<keyword evidence="1" id="KW-0456">Lyase</keyword>
<dbReference type="InterPro" id="IPR002220">
    <property type="entry name" value="DapA-like"/>
</dbReference>
<evidence type="ECO:0008006" key="3">
    <source>
        <dbReference type="Google" id="ProtNLM"/>
    </source>
</evidence>
<feature type="non-terminal residue" evidence="2">
    <location>
        <position position="1"/>
    </location>
</feature>
<dbReference type="PANTHER" id="PTHR12128:SF66">
    <property type="entry name" value="4-HYDROXY-2-OXOGLUTARATE ALDOLASE, MITOCHONDRIAL"/>
    <property type="match status" value="1"/>
</dbReference>
<dbReference type="SMART" id="SM01130">
    <property type="entry name" value="DHDPS"/>
    <property type="match status" value="1"/>
</dbReference>
<comment type="caution">
    <text evidence="2">The sequence shown here is derived from an EMBL/GenBank/DDBJ whole genome shotgun (WGS) entry which is preliminary data.</text>
</comment>
<dbReference type="CDD" id="cd00408">
    <property type="entry name" value="DHDPS-like"/>
    <property type="match status" value="1"/>
</dbReference>
<dbReference type="PANTHER" id="PTHR12128">
    <property type="entry name" value="DIHYDRODIPICOLINATE SYNTHASE"/>
    <property type="match status" value="1"/>
</dbReference>
<dbReference type="InterPro" id="IPR013785">
    <property type="entry name" value="Aldolase_TIM"/>
</dbReference>
<evidence type="ECO:0000313" key="2">
    <source>
        <dbReference type="EMBL" id="KKM25581.1"/>
    </source>
</evidence>
<proteinExistence type="predicted"/>
<dbReference type="GO" id="GO:0008840">
    <property type="term" value="F:4-hydroxy-tetrahydrodipicolinate synthase activity"/>
    <property type="evidence" value="ECO:0007669"/>
    <property type="project" value="TreeGrafter"/>
</dbReference>
<reference evidence="2" key="1">
    <citation type="journal article" date="2015" name="Nature">
        <title>Complex archaea that bridge the gap between prokaryotes and eukaryotes.</title>
        <authorList>
            <person name="Spang A."/>
            <person name="Saw J.H."/>
            <person name="Jorgensen S.L."/>
            <person name="Zaremba-Niedzwiedzka K."/>
            <person name="Martijn J."/>
            <person name="Lind A.E."/>
            <person name="van Eijk R."/>
            <person name="Schleper C."/>
            <person name="Guy L."/>
            <person name="Ettema T.J."/>
        </authorList>
    </citation>
    <scope>NUCLEOTIDE SEQUENCE</scope>
</reference>
<organism evidence="2">
    <name type="scientific">marine sediment metagenome</name>
    <dbReference type="NCBI Taxonomy" id="412755"/>
    <lineage>
        <taxon>unclassified sequences</taxon>
        <taxon>metagenomes</taxon>
        <taxon>ecological metagenomes</taxon>
    </lineage>
</organism>